<protein>
    <recommendedName>
        <fullName evidence="3">DUF3606 domain-containing protein</fullName>
    </recommendedName>
</protein>
<proteinExistence type="predicted"/>
<name>A0ABX8AE19_9BRAD</name>
<keyword evidence="2" id="KW-1185">Reference proteome</keyword>
<dbReference type="EMBL" id="CP036498">
    <property type="protein sequence ID" value="QUS40668.1"/>
    <property type="molecule type" value="Genomic_DNA"/>
</dbReference>
<dbReference type="Proteomes" id="UP000682843">
    <property type="component" value="Chromosome"/>
</dbReference>
<reference evidence="1 2" key="1">
    <citation type="submission" date="2019-02" db="EMBL/GenBank/DDBJ databases">
        <title>Emended description of the genus Rhodopseudomonas and description of Rhodopseudomonas albus sp. nov., a non-phototrophic, heavy-metal-tolerant bacterium isolated from garden soil.</title>
        <authorList>
            <person name="Bao Z."/>
            <person name="Cao W.W."/>
            <person name="Sato Y."/>
            <person name="Nishizawa T."/>
            <person name="Zhao J."/>
            <person name="Guo Y."/>
            <person name="Ohta H."/>
        </authorList>
    </citation>
    <scope>NUCLEOTIDE SEQUENCE [LARGE SCALE GENOMIC DNA]</scope>
    <source>
        <strain evidence="1 2">SK50-23</strain>
    </source>
</reference>
<evidence type="ECO:0000313" key="1">
    <source>
        <dbReference type="EMBL" id="QUS40668.1"/>
    </source>
</evidence>
<evidence type="ECO:0008006" key="3">
    <source>
        <dbReference type="Google" id="ProtNLM"/>
    </source>
</evidence>
<sequence>MTVSISPESDYEIHCLAKAWDIPVTQARERAYHYAAFHQLNSTPEMERAAAIRQAEAAVEM</sequence>
<accession>A0ABX8AE19</accession>
<gene>
    <name evidence="1" type="ORF">RPMA_18900</name>
</gene>
<evidence type="ECO:0000313" key="2">
    <source>
        <dbReference type="Proteomes" id="UP000682843"/>
    </source>
</evidence>
<organism evidence="1 2">
    <name type="scientific">Tardiphaga alba</name>
    <dbReference type="NCBI Taxonomy" id="340268"/>
    <lineage>
        <taxon>Bacteria</taxon>
        <taxon>Pseudomonadati</taxon>
        <taxon>Pseudomonadota</taxon>
        <taxon>Alphaproteobacteria</taxon>
        <taxon>Hyphomicrobiales</taxon>
        <taxon>Nitrobacteraceae</taxon>
        <taxon>Tardiphaga</taxon>
    </lineage>
</organism>
<dbReference type="RefSeq" id="WP_211909255.1">
    <property type="nucleotide sequence ID" value="NZ_CP036498.1"/>
</dbReference>